<reference evidence="3 5" key="3">
    <citation type="submission" date="2019-04" db="EMBL/GenBank/DDBJ databases">
        <title>Microbes associate with the intestines of laboratory mice.</title>
        <authorList>
            <person name="Navarre W."/>
            <person name="Wong E."/>
            <person name="Huang K."/>
            <person name="Tropini C."/>
            <person name="Ng K."/>
            <person name="Yu B."/>
        </authorList>
    </citation>
    <scope>NUCLEOTIDE SEQUENCE [LARGE SCALE GENOMIC DNA]</scope>
    <source>
        <strain evidence="3 5">NM06_A21</strain>
    </source>
</reference>
<name>A0A1B1SCY4_9BACT</name>
<evidence type="ECO:0000313" key="2">
    <source>
        <dbReference type="EMBL" id="ANU64647.1"/>
    </source>
</evidence>
<evidence type="ECO:0000313" key="5">
    <source>
        <dbReference type="Proteomes" id="UP000306630"/>
    </source>
</evidence>
<dbReference type="SUPFAM" id="SSF55961">
    <property type="entry name" value="Bet v1-like"/>
    <property type="match status" value="1"/>
</dbReference>
<dbReference type="InterPro" id="IPR023393">
    <property type="entry name" value="START-like_dom_sf"/>
</dbReference>
<accession>A0A1Z2XFN5</accession>
<organism evidence="2 4">
    <name type="scientific">Muribaculum intestinale</name>
    <dbReference type="NCBI Taxonomy" id="1796646"/>
    <lineage>
        <taxon>Bacteria</taxon>
        <taxon>Pseudomonadati</taxon>
        <taxon>Bacteroidota</taxon>
        <taxon>Bacteroidia</taxon>
        <taxon>Bacteroidales</taxon>
        <taxon>Muribaculaceae</taxon>
        <taxon>Muribaculum</taxon>
    </lineage>
</organism>
<evidence type="ECO:0000313" key="4">
    <source>
        <dbReference type="Proteomes" id="UP000186351"/>
    </source>
</evidence>
<proteinExistence type="predicted"/>
<dbReference type="STRING" id="1796646.A4V02_13570"/>
<reference evidence="4" key="1">
    <citation type="submission" date="2016-04" db="EMBL/GenBank/DDBJ databases">
        <title>Complete Genome Sequences of Twelve Strains of a Stable Defined Moderately Diverse Mouse Microbiota 2 (sDMDMm2).</title>
        <authorList>
            <person name="Uchimura Y."/>
            <person name="Wyss M."/>
            <person name="Brugiroux S."/>
            <person name="Limenitakis J.P."/>
            <person name="Stecher B."/>
            <person name="McCoy K.D."/>
            <person name="Macpherson A.J."/>
        </authorList>
    </citation>
    <scope>NUCLEOTIDE SEQUENCE [LARGE SCALE GENOMIC DNA]</scope>
    <source>
        <strain evidence="4">YL27</strain>
    </source>
</reference>
<dbReference type="Proteomes" id="UP000306630">
    <property type="component" value="Unassembled WGS sequence"/>
</dbReference>
<dbReference type="InterPro" id="IPR045736">
    <property type="entry name" value="START_2"/>
</dbReference>
<gene>
    <name evidence="2" type="ORF">A4V02_13570</name>
    <name evidence="3" type="ORF">E5333_05535</name>
</gene>
<sequence>MEKTKFQIEFDLKSIPPALLWTYISSPSGLKEWFADEVTLHGKRFTFRWDDGAEQTAAIVAQRTESSLRLRWHGDSLRHYFEFKILSGEMTDSTSLLVTDFALSSELDDARDLWISQLENLRITLGC</sequence>
<dbReference type="GeneID" id="65537904"/>
<dbReference type="AlphaFoldDB" id="A0A1B1SCY4"/>
<dbReference type="EMBL" id="SRYD01000017">
    <property type="protein sequence ID" value="TGY74803.1"/>
    <property type="molecule type" value="Genomic_DNA"/>
</dbReference>
<dbReference type="EMBL" id="CP015402">
    <property type="protein sequence ID" value="ANU64647.1"/>
    <property type="molecule type" value="Genomic_DNA"/>
</dbReference>
<dbReference type="Gene3D" id="3.30.530.20">
    <property type="match status" value="1"/>
</dbReference>
<dbReference type="RefSeq" id="WP_068961920.1">
    <property type="nucleotide sequence ID" value="NZ_CAJTAP010000034.1"/>
</dbReference>
<keyword evidence="4" id="KW-1185">Reference proteome</keyword>
<evidence type="ECO:0000259" key="1">
    <source>
        <dbReference type="Pfam" id="PF19569"/>
    </source>
</evidence>
<dbReference type="KEGG" id="pary:A4V02_13570"/>
<dbReference type="Proteomes" id="UP000186351">
    <property type="component" value="Chromosome"/>
</dbReference>
<evidence type="ECO:0000313" key="3">
    <source>
        <dbReference type="EMBL" id="TGY74803.1"/>
    </source>
</evidence>
<dbReference type="OrthoDB" id="667567at2"/>
<feature type="domain" description="START-like" evidence="1">
    <location>
        <begin position="2"/>
        <end position="126"/>
    </location>
</feature>
<accession>A0A1B1SCY4</accession>
<dbReference type="Pfam" id="PF19569">
    <property type="entry name" value="START_2"/>
    <property type="match status" value="1"/>
</dbReference>
<protein>
    <submittedName>
        <fullName evidence="3">SRPBCC domain-containing protein</fullName>
    </submittedName>
</protein>
<reference evidence="2" key="2">
    <citation type="submission" date="2017-04" db="EMBL/GenBank/DDBJ databases">
        <title>Complete Genome Sequences of Twelve Strains of a Stable Defined Moderately Diverse Mouse Microbiota 2 (sDMDMm2).</title>
        <authorList>
            <person name="Uchimura Y."/>
            <person name="Wyss M."/>
            <person name="Brugiroux S."/>
            <person name="Limenitakis J.P."/>
            <person name="Stecher B."/>
            <person name="McCoy K.D."/>
            <person name="Macpherson A.J."/>
        </authorList>
    </citation>
    <scope>NUCLEOTIDE SEQUENCE</scope>
    <source>
        <strain evidence="2">YL27</strain>
    </source>
</reference>